<organism evidence="2 3">
    <name type="scientific">Cochliobolus sativus (strain ND90Pr / ATCC 201652)</name>
    <name type="common">Common root rot and spot blotch fungus</name>
    <name type="synonym">Bipolaris sorokiniana</name>
    <dbReference type="NCBI Taxonomy" id="665912"/>
    <lineage>
        <taxon>Eukaryota</taxon>
        <taxon>Fungi</taxon>
        <taxon>Dikarya</taxon>
        <taxon>Ascomycota</taxon>
        <taxon>Pezizomycotina</taxon>
        <taxon>Dothideomycetes</taxon>
        <taxon>Pleosporomycetidae</taxon>
        <taxon>Pleosporales</taxon>
        <taxon>Pleosporineae</taxon>
        <taxon>Pleosporaceae</taxon>
        <taxon>Bipolaris</taxon>
    </lineage>
</organism>
<dbReference type="EMBL" id="KB445640">
    <property type="protein sequence ID" value="EMD66584.1"/>
    <property type="molecule type" value="Genomic_DNA"/>
</dbReference>
<sequence length="85" mass="9252">VLDHSSSSSSSFGFLGHEVMGCVYCFMSCPFFFSRLCAFCSLQLAPALALELAICSSPIFVFPLSDGLISLFSIHYLLAVYCTSF</sequence>
<dbReference type="Proteomes" id="UP000016934">
    <property type="component" value="Unassembled WGS sequence"/>
</dbReference>
<reference evidence="2 3" key="1">
    <citation type="journal article" date="2012" name="PLoS Pathog.">
        <title>Diverse lifestyles and strategies of plant pathogenesis encoded in the genomes of eighteen Dothideomycetes fungi.</title>
        <authorList>
            <person name="Ohm R.A."/>
            <person name="Feau N."/>
            <person name="Henrissat B."/>
            <person name="Schoch C.L."/>
            <person name="Horwitz B.A."/>
            <person name="Barry K.W."/>
            <person name="Condon B.J."/>
            <person name="Copeland A.C."/>
            <person name="Dhillon B."/>
            <person name="Glaser F."/>
            <person name="Hesse C.N."/>
            <person name="Kosti I."/>
            <person name="LaButti K."/>
            <person name="Lindquist E.A."/>
            <person name="Lucas S."/>
            <person name="Salamov A.A."/>
            <person name="Bradshaw R.E."/>
            <person name="Ciuffetti L."/>
            <person name="Hamelin R.C."/>
            <person name="Kema G.H.J."/>
            <person name="Lawrence C."/>
            <person name="Scott J.A."/>
            <person name="Spatafora J.W."/>
            <person name="Turgeon B.G."/>
            <person name="de Wit P.J.G.M."/>
            <person name="Zhong S."/>
            <person name="Goodwin S.B."/>
            <person name="Grigoriev I.V."/>
        </authorList>
    </citation>
    <scope>NUCLEOTIDE SEQUENCE [LARGE SCALE GENOMIC DNA]</scope>
    <source>
        <strain evidence="3">ND90Pr / ATCC 201652</strain>
    </source>
</reference>
<reference evidence="3" key="2">
    <citation type="journal article" date="2013" name="PLoS Genet.">
        <title>Comparative genome structure, secondary metabolite, and effector coding capacity across Cochliobolus pathogens.</title>
        <authorList>
            <person name="Condon B.J."/>
            <person name="Leng Y."/>
            <person name="Wu D."/>
            <person name="Bushley K.E."/>
            <person name="Ohm R.A."/>
            <person name="Otillar R."/>
            <person name="Martin J."/>
            <person name="Schackwitz W."/>
            <person name="Grimwood J."/>
            <person name="MohdZainudin N."/>
            <person name="Xue C."/>
            <person name="Wang R."/>
            <person name="Manning V.A."/>
            <person name="Dhillon B."/>
            <person name="Tu Z.J."/>
            <person name="Steffenson B.J."/>
            <person name="Salamov A."/>
            <person name="Sun H."/>
            <person name="Lowry S."/>
            <person name="LaButti K."/>
            <person name="Han J."/>
            <person name="Copeland A."/>
            <person name="Lindquist E."/>
            <person name="Barry K."/>
            <person name="Schmutz J."/>
            <person name="Baker S.E."/>
            <person name="Ciuffetti L.M."/>
            <person name="Grigoriev I.V."/>
            <person name="Zhong S."/>
            <person name="Turgeon B.G."/>
        </authorList>
    </citation>
    <scope>NUCLEOTIDE SEQUENCE [LARGE SCALE GENOMIC DNA]</scope>
    <source>
        <strain evidence="3">ND90Pr / ATCC 201652</strain>
    </source>
</reference>
<evidence type="ECO:0000313" key="3">
    <source>
        <dbReference type="Proteomes" id="UP000016934"/>
    </source>
</evidence>
<name>M2RIP6_COCSN</name>
<protein>
    <submittedName>
        <fullName evidence="2">Uncharacterized protein</fullName>
    </submittedName>
</protein>
<keyword evidence="1" id="KW-1133">Transmembrane helix</keyword>
<feature type="non-terminal residue" evidence="2">
    <location>
        <position position="1"/>
    </location>
</feature>
<proteinExistence type="predicted"/>
<evidence type="ECO:0000313" key="2">
    <source>
        <dbReference type="EMBL" id="EMD66584.1"/>
    </source>
</evidence>
<gene>
    <name evidence="2" type="ORF">COCSADRAFT_35092</name>
</gene>
<dbReference type="GeneID" id="19138057"/>
<dbReference type="KEGG" id="bsc:COCSADRAFT_35092"/>
<feature type="transmembrane region" description="Helical" evidence="1">
    <location>
        <begin position="12"/>
        <end position="33"/>
    </location>
</feature>
<dbReference type="RefSeq" id="XP_007697572.1">
    <property type="nucleotide sequence ID" value="XM_007699382.1"/>
</dbReference>
<feature type="transmembrane region" description="Helical" evidence="1">
    <location>
        <begin position="67"/>
        <end position="84"/>
    </location>
</feature>
<evidence type="ECO:0000256" key="1">
    <source>
        <dbReference type="SAM" id="Phobius"/>
    </source>
</evidence>
<keyword evidence="1" id="KW-0472">Membrane</keyword>
<accession>M2RIP6</accession>
<dbReference type="HOGENOM" id="CLU_2518570_0_0_1"/>
<keyword evidence="1" id="KW-0812">Transmembrane</keyword>
<keyword evidence="3" id="KW-1185">Reference proteome</keyword>
<dbReference type="AlphaFoldDB" id="M2RIP6"/>